<protein>
    <submittedName>
        <fullName evidence="2">Uncharacterized protein</fullName>
    </submittedName>
</protein>
<evidence type="ECO:0000313" key="2">
    <source>
        <dbReference type="EMBL" id="ELK00207.1"/>
    </source>
</evidence>
<feature type="compositionally biased region" description="Polar residues" evidence="1">
    <location>
        <begin position="1"/>
        <end position="11"/>
    </location>
</feature>
<sequence length="123" mass="14098">MGETPIFNNTVPLPKGNQKQPRVVPPISATLSRTEMKVYSGDRKQIPRSLENLNWFLIQVTWRKGSCLDEKTHPPFLDNKPKFGFYCDVRKRNSSTSNDIDVPMPTKNCSHRCSTEFRGSQDL</sequence>
<evidence type="ECO:0000313" key="3">
    <source>
        <dbReference type="Proteomes" id="UP000010552"/>
    </source>
</evidence>
<proteinExistence type="predicted"/>
<dbReference type="AlphaFoldDB" id="L5JMP4"/>
<gene>
    <name evidence="2" type="ORF">PAL_GLEAN10025323</name>
</gene>
<name>L5JMP4_PTEAL</name>
<keyword evidence="3" id="KW-1185">Reference proteome</keyword>
<evidence type="ECO:0000256" key="1">
    <source>
        <dbReference type="SAM" id="MobiDB-lite"/>
    </source>
</evidence>
<reference evidence="3" key="1">
    <citation type="journal article" date="2013" name="Science">
        <title>Comparative analysis of bat genomes provides insight into the evolution of flight and immunity.</title>
        <authorList>
            <person name="Zhang G."/>
            <person name="Cowled C."/>
            <person name="Shi Z."/>
            <person name="Huang Z."/>
            <person name="Bishop-Lilly K.A."/>
            <person name="Fang X."/>
            <person name="Wynne J.W."/>
            <person name="Xiong Z."/>
            <person name="Baker M.L."/>
            <person name="Zhao W."/>
            <person name="Tachedjian M."/>
            <person name="Zhu Y."/>
            <person name="Zhou P."/>
            <person name="Jiang X."/>
            <person name="Ng J."/>
            <person name="Yang L."/>
            <person name="Wu L."/>
            <person name="Xiao J."/>
            <person name="Feng Y."/>
            <person name="Chen Y."/>
            <person name="Sun X."/>
            <person name="Zhang Y."/>
            <person name="Marsh G.A."/>
            <person name="Crameri G."/>
            <person name="Broder C.C."/>
            <person name="Frey K.G."/>
            <person name="Wang L.F."/>
            <person name="Wang J."/>
        </authorList>
    </citation>
    <scope>NUCLEOTIDE SEQUENCE [LARGE SCALE GENOMIC DNA]</scope>
</reference>
<accession>L5JMP4</accession>
<feature type="region of interest" description="Disordered" evidence="1">
    <location>
        <begin position="1"/>
        <end position="23"/>
    </location>
</feature>
<dbReference type="Proteomes" id="UP000010552">
    <property type="component" value="Unassembled WGS sequence"/>
</dbReference>
<dbReference type="EMBL" id="KB031158">
    <property type="protein sequence ID" value="ELK00207.1"/>
    <property type="molecule type" value="Genomic_DNA"/>
</dbReference>
<organism evidence="2 3">
    <name type="scientific">Pteropus alecto</name>
    <name type="common">Black flying fox</name>
    <dbReference type="NCBI Taxonomy" id="9402"/>
    <lineage>
        <taxon>Eukaryota</taxon>
        <taxon>Metazoa</taxon>
        <taxon>Chordata</taxon>
        <taxon>Craniata</taxon>
        <taxon>Vertebrata</taxon>
        <taxon>Euteleostomi</taxon>
        <taxon>Mammalia</taxon>
        <taxon>Eutheria</taxon>
        <taxon>Laurasiatheria</taxon>
        <taxon>Chiroptera</taxon>
        <taxon>Yinpterochiroptera</taxon>
        <taxon>Pteropodoidea</taxon>
        <taxon>Pteropodidae</taxon>
        <taxon>Pteropodinae</taxon>
        <taxon>Pteropus</taxon>
    </lineage>
</organism>
<dbReference type="InParanoid" id="L5JMP4"/>